<dbReference type="InterPro" id="IPR002048">
    <property type="entry name" value="EF_hand_dom"/>
</dbReference>
<name>K9HN56_9PROT</name>
<keyword evidence="4" id="KW-1185">Reference proteome</keyword>
<dbReference type="EMBL" id="ANHY01000005">
    <property type="protein sequence ID" value="EKV31748.1"/>
    <property type="molecule type" value="Genomic_DNA"/>
</dbReference>
<gene>
    <name evidence="3" type="ORF">C882_3499</name>
</gene>
<proteinExistence type="predicted"/>
<dbReference type="PROSITE" id="PS00018">
    <property type="entry name" value="EF_HAND_1"/>
    <property type="match status" value="1"/>
</dbReference>
<dbReference type="Proteomes" id="UP000009881">
    <property type="component" value="Unassembled WGS sequence"/>
</dbReference>
<feature type="chain" id="PRO_5003931802" description="EF-hand domain-containing protein" evidence="1">
    <location>
        <begin position="21"/>
        <end position="155"/>
    </location>
</feature>
<evidence type="ECO:0000313" key="4">
    <source>
        <dbReference type="Proteomes" id="UP000009881"/>
    </source>
</evidence>
<dbReference type="GO" id="GO:0005509">
    <property type="term" value="F:calcium ion binding"/>
    <property type="evidence" value="ECO:0007669"/>
    <property type="project" value="InterPro"/>
</dbReference>
<dbReference type="Gene3D" id="1.10.238.10">
    <property type="entry name" value="EF-hand"/>
    <property type="match status" value="1"/>
</dbReference>
<keyword evidence="1" id="KW-0732">Signal</keyword>
<dbReference type="RefSeq" id="WP_009539617.1">
    <property type="nucleotide sequence ID" value="NZ_ANHY01000005.1"/>
</dbReference>
<dbReference type="InterPro" id="IPR018247">
    <property type="entry name" value="EF_Hand_1_Ca_BS"/>
</dbReference>
<reference evidence="3 4" key="1">
    <citation type="journal article" date="2013" name="Genome Announc.">
        <title>Draft Genome Sequence of an Alphaproteobacterium, Caenispirillum salinarum AK4(T), Isolated from a Solar Saltern.</title>
        <authorList>
            <person name="Khatri I."/>
            <person name="Singh A."/>
            <person name="Korpole S."/>
            <person name="Pinnaka A.K."/>
            <person name="Subramanian S."/>
        </authorList>
    </citation>
    <scope>NUCLEOTIDE SEQUENCE [LARGE SCALE GENOMIC DNA]</scope>
    <source>
        <strain evidence="3 4">AK4</strain>
    </source>
</reference>
<feature type="signal peptide" evidence="1">
    <location>
        <begin position="1"/>
        <end position="20"/>
    </location>
</feature>
<organism evidence="3 4">
    <name type="scientific">Caenispirillum salinarum AK4</name>
    <dbReference type="NCBI Taxonomy" id="1238182"/>
    <lineage>
        <taxon>Bacteria</taxon>
        <taxon>Pseudomonadati</taxon>
        <taxon>Pseudomonadota</taxon>
        <taxon>Alphaproteobacteria</taxon>
        <taxon>Rhodospirillales</taxon>
        <taxon>Novispirillaceae</taxon>
        <taxon>Caenispirillum</taxon>
    </lineage>
</organism>
<dbReference type="SUPFAM" id="SSF47473">
    <property type="entry name" value="EF-hand"/>
    <property type="match status" value="1"/>
</dbReference>
<dbReference type="InterPro" id="IPR011992">
    <property type="entry name" value="EF-hand-dom_pair"/>
</dbReference>
<dbReference type="AlphaFoldDB" id="K9HN56"/>
<sequence>MRTAIAAAALSALFAAPALAQSADPDAPDVMEGARAPAATLPMDETCLINSEFDLEDIFLGPQDFVDVMGALFMAWDENGDETLTPLEYNACTGKLDMPATFVAFDHDASGAITREEWVSRENFNAMDLNNDDRLSKGEFLFDDALTGEGLDEPE</sequence>
<dbReference type="STRING" id="1238182.C882_3499"/>
<dbReference type="Pfam" id="PF13202">
    <property type="entry name" value="EF-hand_5"/>
    <property type="match status" value="1"/>
</dbReference>
<protein>
    <recommendedName>
        <fullName evidence="2">EF-hand domain-containing protein</fullName>
    </recommendedName>
</protein>
<evidence type="ECO:0000259" key="2">
    <source>
        <dbReference type="Pfam" id="PF13202"/>
    </source>
</evidence>
<accession>K9HN56</accession>
<feature type="domain" description="EF-hand" evidence="2">
    <location>
        <begin position="100"/>
        <end position="118"/>
    </location>
</feature>
<comment type="caution">
    <text evidence="3">The sequence shown here is derived from an EMBL/GenBank/DDBJ whole genome shotgun (WGS) entry which is preliminary data.</text>
</comment>
<evidence type="ECO:0000313" key="3">
    <source>
        <dbReference type="EMBL" id="EKV31748.1"/>
    </source>
</evidence>
<evidence type="ECO:0000256" key="1">
    <source>
        <dbReference type="SAM" id="SignalP"/>
    </source>
</evidence>